<evidence type="ECO:0000256" key="3">
    <source>
        <dbReference type="ARBA" id="ARBA00022764"/>
    </source>
</evidence>
<dbReference type="AlphaFoldDB" id="A0A0L8BLE2"/>
<comment type="caution">
    <text evidence="6">The sequence shown here is derived from an EMBL/GenBank/DDBJ whole genome shotgun (WGS) entry which is preliminary data.</text>
</comment>
<dbReference type="Pfam" id="PF07940">
    <property type="entry name" value="Hepar_II_III_C"/>
    <property type="match status" value="1"/>
</dbReference>
<dbReference type="InterPro" id="IPR008929">
    <property type="entry name" value="Chondroitin_lyas"/>
</dbReference>
<feature type="domain" description="Heparinase II/III-like C-terminal" evidence="5">
    <location>
        <begin position="311"/>
        <end position="556"/>
    </location>
</feature>
<evidence type="ECO:0000256" key="2">
    <source>
        <dbReference type="ARBA" id="ARBA00022729"/>
    </source>
</evidence>
<gene>
    <name evidence="6" type="ORF">AC244_23040</name>
</gene>
<dbReference type="RefSeq" id="WP_053251138.1">
    <property type="nucleotide sequence ID" value="NZ_LGAP01000019.1"/>
</dbReference>
<evidence type="ECO:0000313" key="7">
    <source>
        <dbReference type="Proteomes" id="UP000037425"/>
    </source>
</evidence>
<comment type="subcellular location">
    <subcellularLocation>
        <location evidence="1">Periplasm</location>
    </subcellularLocation>
</comment>
<dbReference type="Proteomes" id="UP000037425">
    <property type="component" value="Unassembled WGS sequence"/>
</dbReference>
<dbReference type="PANTHER" id="PTHR39210">
    <property type="entry name" value="HEPARIN-SULFATE LYASE"/>
    <property type="match status" value="1"/>
</dbReference>
<name>A0A0L8BLE2_ENSAD</name>
<dbReference type="Gene3D" id="1.50.10.100">
    <property type="entry name" value="Chondroitin AC/alginate lyase"/>
    <property type="match status" value="1"/>
</dbReference>
<dbReference type="PANTHER" id="PTHR39210:SF1">
    <property type="entry name" value="HEPARIN-SULFATE LYASE"/>
    <property type="match status" value="1"/>
</dbReference>
<evidence type="ECO:0000259" key="5">
    <source>
        <dbReference type="Pfam" id="PF07940"/>
    </source>
</evidence>
<sequence>MVFSGRRRLSYLYAREGWRRVSRRLSVGRVSSLRFTGSTPSRLIVAPTDLRAVDPFVAEEILEGRFPLAGRVLDTEGESPFEIDLPSLEFAVRLHSFGWLRHLRAIREDAGFVRLRQIVDDWIATHGRNFGDIAWDADVIAQRIIAWLSHSPVVLRNAEHGFYRRFLKSLAFQVRYLRHIAETVGDGEARLRVRMALAMASVSMPSTPSAIRKASRHLDFELDRQILADGSHFSRSPRAGLELLLDLLPLRQTYVNLGHDVPSRLISCIDRMYPALRFFRHQGGELALFNGATSVLAHELASVLRYDETAGEPFHSLPHAHYERLSIDNTVVIVDTGRPLSVDLSRSAHAGCLSFEMSSGKTRFVINSGAPKFAGERFRQMARMTAAHSTVTVNDTSSSRFSQSRFLGPIMTSGVSRVVVERKDEPGRLESVTANHDGYLSSFGLLHERDIGVLNGGRMIRGRDRLSRADGSDPEETNAAVAVARFHIHPAVTIRQNNGREIYLTAPDGEVWLFACQDGELAVEEDIFFADPSGIRASSQLTVTFAVARQPEIQWTFSRTN</sequence>
<protein>
    <submittedName>
        <fullName evidence="6">Heparinase</fullName>
    </submittedName>
</protein>
<dbReference type="PATRIC" id="fig|106592.7.peg.2490"/>
<keyword evidence="2" id="KW-0732">Signal</keyword>
<keyword evidence="3" id="KW-0574">Periplasm</keyword>
<keyword evidence="4" id="KW-0456">Lyase</keyword>
<evidence type="ECO:0000313" key="6">
    <source>
        <dbReference type="EMBL" id="KOF15410.1"/>
    </source>
</evidence>
<reference evidence="7" key="1">
    <citation type="submission" date="2015-07" db="EMBL/GenBank/DDBJ databases">
        <title>Whole genome sequence of an Ensifer adhaerens strain isolated from a cave pool in the Wind Cave National Park.</title>
        <authorList>
            <person name="Eng W.W.H."/>
            <person name="Gan H.M."/>
            <person name="Barton H.A."/>
            <person name="Savka M.A."/>
        </authorList>
    </citation>
    <scope>NUCLEOTIDE SEQUENCE [LARGE SCALE GENOMIC DNA]</scope>
    <source>
        <strain evidence="7">SD006</strain>
    </source>
</reference>
<proteinExistence type="predicted"/>
<dbReference type="InterPro" id="IPR012480">
    <property type="entry name" value="Hepar_II_III_C"/>
</dbReference>
<evidence type="ECO:0000256" key="1">
    <source>
        <dbReference type="ARBA" id="ARBA00004418"/>
    </source>
</evidence>
<evidence type="ECO:0000256" key="4">
    <source>
        <dbReference type="ARBA" id="ARBA00023239"/>
    </source>
</evidence>
<dbReference type="GO" id="GO:0016829">
    <property type="term" value="F:lyase activity"/>
    <property type="evidence" value="ECO:0007669"/>
    <property type="project" value="UniProtKB-KW"/>
</dbReference>
<dbReference type="Gene3D" id="2.70.98.70">
    <property type="match status" value="1"/>
</dbReference>
<organism evidence="6 7">
    <name type="scientific">Ensifer adhaerens</name>
    <name type="common">Sinorhizobium morelense</name>
    <dbReference type="NCBI Taxonomy" id="106592"/>
    <lineage>
        <taxon>Bacteria</taxon>
        <taxon>Pseudomonadati</taxon>
        <taxon>Pseudomonadota</taxon>
        <taxon>Alphaproteobacteria</taxon>
        <taxon>Hyphomicrobiales</taxon>
        <taxon>Rhizobiaceae</taxon>
        <taxon>Sinorhizobium/Ensifer group</taxon>
        <taxon>Ensifer</taxon>
    </lineage>
</organism>
<accession>A0A0L8BLE2</accession>
<dbReference type="OrthoDB" id="9787373at2"/>
<dbReference type="GO" id="GO:0042597">
    <property type="term" value="C:periplasmic space"/>
    <property type="evidence" value="ECO:0007669"/>
    <property type="project" value="UniProtKB-SubCell"/>
</dbReference>
<dbReference type="EMBL" id="LGAP01000019">
    <property type="protein sequence ID" value="KOF15410.1"/>
    <property type="molecule type" value="Genomic_DNA"/>
</dbReference>